<dbReference type="GO" id="GO:0005975">
    <property type="term" value="P:carbohydrate metabolic process"/>
    <property type="evidence" value="ECO:0007669"/>
    <property type="project" value="InterPro"/>
</dbReference>
<evidence type="ECO:0000313" key="1">
    <source>
        <dbReference type="EMBL" id="NUU60235.1"/>
    </source>
</evidence>
<organism evidence="1 2">
    <name type="scientific">Paenibacillus agri</name>
    <dbReference type="NCBI Taxonomy" id="2744309"/>
    <lineage>
        <taxon>Bacteria</taxon>
        <taxon>Bacillati</taxon>
        <taxon>Bacillota</taxon>
        <taxon>Bacilli</taxon>
        <taxon>Bacillales</taxon>
        <taxon>Paenibacillaceae</taxon>
        <taxon>Paenibacillus</taxon>
    </lineage>
</organism>
<gene>
    <name evidence="1" type="ORF">HPT30_07750</name>
</gene>
<comment type="caution">
    <text evidence="1">The sequence shown here is derived from an EMBL/GenBank/DDBJ whole genome shotgun (WGS) entry which is preliminary data.</text>
</comment>
<dbReference type="RefSeq" id="WP_175370838.1">
    <property type="nucleotide sequence ID" value="NZ_JABWCS010000199.1"/>
</dbReference>
<evidence type="ECO:0000313" key="2">
    <source>
        <dbReference type="Proteomes" id="UP000564806"/>
    </source>
</evidence>
<accession>A0A850EGG4</accession>
<proteinExistence type="predicted"/>
<keyword evidence="2" id="KW-1185">Reference proteome</keyword>
<dbReference type="EMBL" id="JABWCS010000199">
    <property type="protein sequence ID" value="NUU60235.1"/>
    <property type="molecule type" value="Genomic_DNA"/>
</dbReference>
<dbReference type="Proteomes" id="UP000564806">
    <property type="component" value="Unassembled WGS sequence"/>
</dbReference>
<dbReference type="SUPFAM" id="SSF48208">
    <property type="entry name" value="Six-hairpin glycosidases"/>
    <property type="match status" value="1"/>
</dbReference>
<protein>
    <submittedName>
        <fullName evidence="1">Cellobiose phosphorylase</fullName>
    </submittedName>
</protein>
<name>A0A850EGG4_9BACL</name>
<dbReference type="AlphaFoldDB" id="A0A850EGG4"/>
<reference evidence="1" key="1">
    <citation type="submission" date="2020-06" db="EMBL/GenBank/DDBJ databases">
        <title>Paenibacillus sp. nov., isolated from soil.</title>
        <authorList>
            <person name="Seo Y.L."/>
        </authorList>
    </citation>
    <scope>NUCLEOTIDE SEQUENCE [LARGE SCALE GENOMIC DNA]</scope>
    <source>
        <strain evidence="1">JW14</strain>
    </source>
</reference>
<sequence>MSHYYFDSGKFVIEQFHEGKPFASFLPGLAGLKGIPMWSFYVNRGQGVCSFGIRDKNSPIMEFSPANISYKNVANSGFRTFIKIKGEREIYEPFQSARPDADAKRVMTILPNGLTIEESHAGHGLKTTVHYFNLPNEDYAALVRRVTIENIGGQEIDFELLDGLPEILPFGVENSGYKDIGNLLRSWMDVYNLENGIPFYKLRSSTNDDAEVSEITKGHFYLSFTGEGEKISPFVDFEVVFGGNTSLSYPDRFAELSLSGLAELPQYPVNKVPCGFSGVARILAPGSSLTVNTLIGHVNDIDKINHKATDISRDAYITDKAEEAARLTEDLTEDIATKTSSPIFDAYCRQSYLDNFLRGGYPFIFDNGGDGFVVHLYSRKHGDMERDYNFFSLAPEYYSQGNGNFRDMNQNRRNDVFFNPKVGSFNIKMFYSLMQADGYNPLSVQGTTFEILPENRSALEAWIEKGAANQHEGLRKLLSGVFTAGGLINFIADHHVELQVEEQEFLSGVLSLSKQNIEASFGEGFWSDHWTYNLDLVEGYLDIFPDRRQELLFGDATYAFYDSPAYVLPRSEKYVISDGKVRQYGALLEDEEKLHKLKRKAGSTEWLRTERGRGAVYNTNLFVKIVSLALNKFATLDPYGMGVEMEGNKPGWNDAMNGLPGLFGSGMSETFELKRTVTFLLDVLDSPENAEGTARLPEEIALLLEQVNNAVTSVLEGELTQFAYWDTVASAREAYRESIRFGITGSESEVALTYIRGAFSRFLAKLDEGIERAVKLGNGLTPTYFRFEATRFEPVVDVEGGPVLSGYGLQKAVVQEFEAKPLPYFLEGPTRWLKTLKNPAKAKEIYTLIKSTGLYDPQTSMYQTSVSLEEESHEIGRMRAFTPGWLERESNFLHMSYKYLLELLKAGLYEEFYSELKTSLVPFLDPAVYGRSTLENSSFIATGGNPDPGTHGRGFVARLSGSTAEFLSMWRKMMAGSKAFSVVDGELALSLSPVLPGWLFDEQGELSFTFLGQTKVTYYNHRKVDTFGEGGATIRSMTLQHTDGTVSRINGALLRGATAEALRRGEISLIKAELE</sequence>
<dbReference type="InterPro" id="IPR008928">
    <property type="entry name" value="6-hairpin_glycosidase_sf"/>
</dbReference>